<evidence type="ECO:0000313" key="4">
    <source>
        <dbReference type="EMBL" id="GAA2382775.1"/>
    </source>
</evidence>
<dbReference type="InterPro" id="IPR020471">
    <property type="entry name" value="AKR"/>
</dbReference>
<comment type="caution">
    <text evidence="4">The sequence shown here is derived from an EMBL/GenBank/DDBJ whole genome shotgun (WGS) entry which is preliminary data.</text>
</comment>
<accession>A0ABN3HKP0</accession>
<gene>
    <name evidence="4" type="ORF">GCM10010170_091270</name>
</gene>
<dbReference type="Pfam" id="PF00248">
    <property type="entry name" value="Aldo_ket_red"/>
    <property type="match status" value="1"/>
</dbReference>
<dbReference type="RefSeq" id="WP_344618943.1">
    <property type="nucleotide sequence ID" value="NZ_BAAARV010000093.1"/>
</dbReference>
<dbReference type="Proteomes" id="UP001501444">
    <property type="component" value="Unassembled WGS sequence"/>
</dbReference>
<dbReference type="PANTHER" id="PTHR43625:SF40">
    <property type="entry name" value="ALDO-KETO REDUCTASE YAKC [NADP(+)]"/>
    <property type="match status" value="1"/>
</dbReference>
<keyword evidence="5" id="KW-1185">Reference proteome</keyword>
<dbReference type="Gene3D" id="3.20.20.100">
    <property type="entry name" value="NADP-dependent oxidoreductase domain"/>
    <property type="match status" value="1"/>
</dbReference>
<dbReference type="InterPro" id="IPR036812">
    <property type="entry name" value="NAD(P)_OxRdtase_dom_sf"/>
</dbReference>
<name>A0ABN3HKP0_9ACTN</name>
<organism evidence="4 5">
    <name type="scientific">Dactylosporangium salmoneum</name>
    <dbReference type="NCBI Taxonomy" id="53361"/>
    <lineage>
        <taxon>Bacteria</taxon>
        <taxon>Bacillati</taxon>
        <taxon>Actinomycetota</taxon>
        <taxon>Actinomycetes</taxon>
        <taxon>Micromonosporales</taxon>
        <taxon>Micromonosporaceae</taxon>
        <taxon>Dactylosporangium</taxon>
    </lineage>
</organism>
<dbReference type="SUPFAM" id="SSF51430">
    <property type="entry name" value="NAD(P)-linked oxidoreductase"/>
    <property type="match status" value="1"/>
</dbReference>
<dbReference type="CDD" id="cd19088">
    <property type="entry name" value="AKR_AKR13B1"/>
    <property type="match status" value="1"/>
</dbReference>
<evidence type="ECO:0000256" key="1">
    <source>
        <dbReference type="ARBA" id="ARBA00023002"/>
    </source>
</evidence>
<evidence type="ECO:0000259" key="3">
    <source>
        <dbReference type="Pfam" id="PF00248"/>
    </source>
</evidence>
<sequence>MFPGTDPSDKTATGGPRPGGPGLLAGHTVARVGYGAAQLRRLHHDRAAAVAVVHRAVELGVDHVDTAQFYGDGFVNDVLREALRPGDDVVVVSKVGADPAPGGPFPMRPAQRPEELRASVDDNLRSLGVEQIPVVYLRRLDSGTRIPVEPEQVVGIEDQLAAMIALRDDGKIGALGLSGVTLDGLRRAIPAGVACVQNAYSLLARDDEDVLDVCRTEHIAWVPFYPLGSAFADMPKVADEPVVRAAALALNATPAQVGLAWLLRHAPNILLIPGTADTEHLAANLAAGAVELDDATLAALDAVALAVSAG</sequence>
<dbReference type="InterPro" id="IPR050791">
    <property type="entry name" value="Aldo-Keto_reductase"/>
</dbReference>
<feature type="region of interest" description="Disordered" evidence="2">
    <location>
        <begin position="1"/>
        <end position="25"/>
    </location>
</feature>
<reference evidence="4 5" key="1">
    <citation type="journal article" date="2019" name="Int. J. Syst. Evol. Microbiol.">
        <title>The Global Catalogue of Microorganisms (GCM) 10K type strain sequencing project: providing services to taxonomists for standard genome sequencing and annotation.</title>
        <authorList>
            <consortium name="The Broad Institute Genomics Platform"/>
            <consortium name="The Broad Institute Genome Sequencing Center for Infectious Disease"/>
            <person name="Wu L."/>
            <person name="Ma J."/>
        </authorList>
    </citation>
    <scope>NUCLEOTIDE SEQUENCE [LARGE SCALE GENOMIC DNA]</scope>
    <source>
        <strain evidence="4 5">JCM 3272</strain>
    </source>
</reference>
<keyword evidence="1" id="KW-0560">Oxidoreductase</keyword>
<proteinExistence type="predicted"/>
<protein>
    <submittedName>
        <fullName evidence="4">Aldo/keto reductase</fullName>
    </submittedName>
</protein>
<feature type="domain" description="NADP-dependent oxidoreductase" evidence="3">
    <location>
        <begin position="32"/>
        <end position="303"/>
    </location>
</feature>
<dbReference type="InterPro" id="IPR023210">
    <property type="entry name" value="NADP_OxRdtase_dom"/>
</dbReference>
<dbReference type="PANTHER" id="PTHR43625">
    <property type="entry name" value="AFLATOXIN B1 ALDEHYDE REDUCTASE"/>
    <property type="match status" value="1"/>
</dbReference>
<dbReference type="EMBL" id="BAAARV010000093">
    <property type="protein sequence ID" value="GAA2382775.1"/>
    <property type="molecule type" value="Genomic_DNA"/>
</dbReference>
<evidence type="ECO:0000256" key="2">
    <source>
        <dbReference type="SAM" id="MobiDB-lite"/>
    </source>
</evidence>
<dbReference type="PRINTS" id="PR00069">
    <property type="entry name" value="ALDKETRDTASE"/>
</dbReference>
<evidence type="ECO:0000313" key="5">
    <source>
        <dbReference type="Proteomes" id="UP001501444"/>
    </source>
</evidence>